<dbReference type="OrthoDB" id="26525at2759"/>
<dbReference type="InterPro" id="IPR052603">
    <property type="entry name" value="EFCB6"/>
</dbReference>
<accession>A0A7J7KJB2</accession>
<dbReference type="InterPro" id="IPR011992">
    <property type="entry name" value="EF-hand-dom_pair"/>
</dbReference>
<dbReference type="SUPFAM" id="SSF47473">
    <property type="entry name" value="EF-hand"/>
    <property type="match status" value="2"/>
</dbReference>
<organism evidence="2 3">
    <name type="scientific">Bugula neritina</name>
    <name type="common">Brown bryozoan</name>
    <name type="synonym">Sertularia neritina</name>
    <dbReference type="NCBI Taxonomy" id="10212"/>
    <lineage>
        <taxon>Eukaryota</taxon>
        <taxon>Metazoa</taxon>
        <taxon>Spiralia</taxon>
        <taxon>Lophotrochozoa</taxon>
        <taxon>Bryozoa</taxon>
        <taxon>Gymnolaemata</taxon>
        <taxon>Cheilostomatida</taxon>
        <taxon>Flustrina</taxon>
        <taxon>Buguloidea</taxon>
        <taxon>Bugulidae</taxon>
        <taxon>Bugula</taxon>
    </lineage>
</organism>
<dbReference type="PANTHER" id="PTHR20875">
    <property type="entry name" value="EF-HAND CALCIUM-BINDING DOMAIN-CONTAINING PROTEIN 6-RELATED"/>
    <property type="match status" value="1"/>
</dbReference>
<proteinExistence type="predicted"/>
<sequence length="384" mass="43999">MAQFDTRGETQSLLSDSVARPESEMEISLGQEVRRNVSEVADIIRQLLTDDFERVEQAYSQSEAYSSQKLTQESLYGLLRQFTYPPVTRGEIRELWSTLHTNKDNSLSWLQFISNFGFTGQTPSYVNSQKNPPKRGDLDYSLRSKKFNSDFEILQDGTRQKVEYRWEDLRRCFVALDPHKTGCVSDREFYDVVNEVCVHLSLYDLEQAMKRHAATDSRVNYVSFLTEFGPKKEVWHTGNDMFSLLTHPRTPLGIGDVVEPPQKGLIGISAKLRNTLSGSWKNLRRAFQKLDKNGSGFLPLPHFRSVLQLANVVLDEDEVYHVMSQLDQDLTGRLDYNKFLGELFRPESQRSSTRQSGLLPLSRQSVRLSAKVENKASRTRVSIA</sequence>
<dbReference type="PANTHER" id="PTHR20875:SF5">
    <property type="entry name" value="EF-HAND DOMAIN-CONTAINING PROTEIN"/>
    <property type="match status" value="1"/>
</dbReference>
<evidence type="ECO:0000259" key="1">
    <source>
        <dbReference type="PROSITE" id="PS50222"/>
    </source>
</evidence>
<dbReference type="EMBL" id="VXIV02000430">
    <property type="protein sequence ID" value="KAF6038317.1"/>
    <property type="molecule type" value="Genomic_DNA"/>
</dbReference>
<dbReference type="InterPro" id="IPR002048">
    <property type="entry name" value="EF_hand_dom"/>
</dbReference>
<keyword evidence="3" id="KW-1185">Reference proteome</keyword>
<comment type="caution">
    <text evidence="2">The sequence shown here is derived from an EMBL/GenBank/DDBJ whole genome shotgun (WGS) entry which is preliminary data.</text>
</comment>
<dbReference type="GO" id="GO:0005509">
    <property type="term" value="F:calcium ion binding"/>
    <property type="evidence" value="ECO:0007669"/>
    <property type="project" value="InterPro"/>
</dbReference>
<evidence type="ECO:0000313" key="3">
    <source>
        <dbReference type="Proteomes" id="UP000593567"/>
    </source>
</evidence>
<evidence type="ECO:0000313" key="2">
    <source>
        <dbReference type="EMBL" id="KAF6038317.1"/>
    </source>
</evidence>
<reference evidence="2" key="1">
    <citation type="submission" date="2020-06" db="EMBL/GenBank/DDBJ databases">
        <title>Draft genome of Bugula neritina, a colonial animal packing powerful symbionts and potential medicines.</title>
        <authorList>
            <person name="Rayko M."/>
        </authorList>
    </citation>
    <scope>NUCLEOTIDE SEQUENCE [LARGE SCALE GENOMIC DNA]</scope>
    <source>
        <strain evidence="2">Kwan_BN1</strain>
    </source>
</reference>
<gene>
    <name evidence="2" type="ORF">EB796_003378</name>
</gene>
<dbReference type="AlphaFoldDB" id="A0A7J7KJB2"/>
<dbReference type="CDD" id="cd00051">
    <property type="entry name" value="EFh"/>
    <property type="match status" value="1"/>
</dbReference>
<protein>
    <recommendedName>
        <fullName evidence="1">EF-hand domain-containing protein</fullName>
    </recommendedName>
</protein>
<dbReference type="Proteomes" id="UP000593567">
    <property type="component" value="Unassembled WGS sequence"/>
</dbReference>
<dbReference type="PROSITE" id="PS50222">
    <property type="entry name" value="EF_HAND_2"/>
    <property type="match status" value="1"/>
</dbReference>
<dbReference type="Gene3D" id="1.10.238.10">
    <property type="entry name" value="EF-hand"/>
    <property type="match status" value="3"/>
</dbReference>
<feature type="domain" description="EF-hand" evidence="1">
    <location>
        <begin position="278"/>
        <end position="313"/>
    </location>
</feature>
<dbReference type="Pfam" id="PF13499">
    <property type="entry name" value="EF-hand_7"/>
    <property type="match status" value="1"/>
</dbReference>
<name>A0A7J7KJB2_BUGNE</name>